<protein>
    <recommendedName>
        <fullName evidence="1">Spondin domain-containing protein</fullName>
    </recommendedName>
</protein>
<accession>A0A271J5D6</accession>
<dbReference type="Gene3D" id="2.60.40.2130">
    <property type="entry name" value="F-spondin domain"/>
    <property type="match status" value="1"/>
</dbReference>
<evidence type="ECO:0000259" key="1">
    <source>
        <dbReference type="PROSITE" id="PS51020"/>
    </source>
</evidence>
<reference evidence="2 3" key="1">
    <citation type="submission" date="2016-11" db="EMBL/GenBank/DDBJ databases">
        <title>Study of marine rhodopsin-containing bacteria.</title>
        <authorList>
            <person name="Yoshizawa S."/>
            <person name="Kumagai Y."/>
            <person name="Kogure K."/>
        </authorList>
    </citation>
    <scope>NUCLEOTIDE SEQUENCE [LARGE SCALE GENOMIC DNA]</scope>
    <source>
        <strain evidence="2 3">SAORIC-28</strain>
    </source>
</reference>
<dbReference type="PANTHER" id="PTHR11311">
    <property type="entry name" value="SPONDIN"/>
    <property type="match status" value="1"/>
</dbReference>
<dbReference type="PANTHER" id="PTHR11311:SF15">
    <property type="entry name" value="SPONDIN-2"/>
    <property type="match status" value="1"/>
</dbReference>
<gene>
    <name evidence="2" type="ORF">BSZ37_19625</name>
</gene>
<dbReference type="InterPro" id="IPR009465">
    <property type="entry name" value="Spondin_N"/>
</dbReference>
<dbReference type="EMBL" id="MQWD01000001">
    <property type="protein sequence ID" value="PAP78477.1"/>
    <property type="molecule type" value="Genomic_DNA"/>
</dbReference>
<evidence type="ECO:0000313" key="2">
    <source>
        <dbReference type="EMBL" id="PAP78477.1"/>
    </source>
</evidence>
<evidence type="ECO:0000313" key="3">
    <source>
        <dbReference type="Proteomes" id="UP000216339"/>
    </source>
</evidence>
<dbReference type="GO" id="GO:0031012">
    <property type="term" value="C:extracellular matrix"/>
    <property type="evidence" value="ECO:0007669"/>
    <property type="project" value="TreeGrafter"/>
</dbReference>
<dbReference type="Pfam" id="PF06468">
    <property type="entry name" value="Spond_N"/>
    <property type="match status" value="1"/>
</dbReference>
<comment type="caution">
    <text evidence="2">The sequence shown here is derived from an EMBL/GenBank/DDBJ whole genome shotgun (WGS) entry which is preliminary data.</text>
</comment>
<dbReference type="OrthoDB" id="8478811at2"/>
<dbReference type="RefSeq" id="WP_095512153.1">
    <property type="nucleotide sequence ID" value="NZ_MQWD01000001.1"/>
</dbReference>
<dbReference type="PROSITE" id="PS51257">
    <property type="entry name" value="PROKAR_LIPOPROTEIN"/>
    <property type="match status" value="1"/>
</dbReference>
<dbReference type="InterPro" id="IPR051418">
    <property type="entry name" value="Spondin/Thrombospondin_T1"/>
</dbReference>
<name>A0A271J5D6_9BACT</name>
<sequence>MRPIALLLLFVSLVGCDGLFSENDDELGEVERGEARYLVTFDATWSAESHPDMFPASAHFSTLTGAAHVGGLSLWEVGGTATDGIRSMAETGATDLLRGEVAGLGTDAAYVEGGYVGVSPGAATVEVTVSDDRPHLSVVSMLAPSPDWFVGVNGLDLRTNDGWIDRTTVDLVVYDAGTDDGVTYTAENAARAVRAPIAEVAYAPLTGTTVGTFIVERIEEDGSAGN</sequence>
<proteinExistence type="predicted"/>
<dbReference type="Proteomes" id="UP000216339">
    <property type="component" value="Unassembled WGS sequence"/>
</dbReference>
<dbReference type="GO" id="GO:0007155">
    <property type="term" value="P:cell adhesion"/>
    <property type="evidence" value="ECO:0007669"/>
    <property type="project" value="TreeGrafter"/>
</dbReference>
<dbReference type="PROSITE" id="PS51020">
    <property type="entry name" value="SPONDIN"/>
    <property type="match status" value="1"/>
</dbReference>
<keyword evidence="3" id="KW-1185">Reference proteome</keyword>
<dbReference type="NCBIfam" id="NF038123">
    <property type="entry name" value="NF038123_dom"/>
    <property type="match status" value="1"/>
</dbReference>
<feature type="domain" description="Spondin" evidence="1">
    <location>
        <begin position="25"/>
        <end position="209"/>
    </location>
</feature>
<organism evidence="2 3">
    <name type="scientific">Rubrivirga marina</name>
    <dbReference type="NCBI Taxonomy" id="1196024"/>
    <lineage>
        <taxon>Bacteria</taxon>
        <taxon>Pseudomonadati</taxon>
        <taxon>Rhodothermota</taxon>
        <taxon>Rhodothermia</taxon>
        <taxon>Rhodothermales</taxon>
        <taxon>Rubricoccaceae</taxon>
        <taxon>Rubrivirga</taxon>
    </lineage>
</organism>
<dbReference type="AlphaFoldDB" id="A0A271J5D6"/>
<dbReference type="InterPro" id="IPR038678">
    <property type="entry name" value="Spondin_N_sf"/>
</dbReference>